<evidence type="ECO:0000256" key="9">
    <source>
        <dbReference type="PROSITE-ProRule" id="PRU00175"/>
    </source>
</evidence>
<accession>A0A0D0BEN7</accession>
<evidence type="ECO:0000313" key="12">
    <source>
        <dbReference type="EMBL" id="KIK41778.1"/>
    </source>
</evidence>
<dbReference type="PROSITE" id="PS50089">
    <property type="entry name" value="ZF_RING_2"/>
    <property type="match status" value="1"/>
</dbReference>
<keyword evidence="5 9" id="KW-0863">Zinc-finger</keyword>
<feature type="domain" description="RING-type" evidence="11">
    <location>
        <begin position="43"/>
        <end position="82"/>
    </location>
</feature>
<dbReference type="InterPro" id="IPR013083">
    <property type="entry name" value="Znf_RING/FYVE/PHD"/>
</dbReference>
<keyword evidence="3" id="KW-0808">Transferase</keyword>
<feature type="region of interest" description="Disordered" evidence="10">
    <location>
        <begin position="1"/>
        <end position="34"/>
    </location>
</feature>
<evidence type="ECO:0000256" key="5">
    <source>
        <dbReference type="ARBA" id="ARBA00022771"/>
    </source>
</evidence>
<dbReference type="PROSITE" id="PS00518">
    <property type="entry name" value="ZF_RING_1"/>
    <property type="match status" value="1"/>
</dbReference>
<dbReference type="Gene3D" id="3.30.40.10">
    <property type="entry name" value="Zinc/RING finger domain, C3HC4 (zinc finger)"/>
    <property type="match status" value="1"/>
</dbReference>
<dbReference type="Pfam" id="PF13639">
    <property type="entry name" value="zf-RING_2"/>
    <property type="match status" value="1"/>
</dbReference>
<proteinExistence type="predicted"/>
<keyword evidence="7" id="KW-0805">Transcription regulation</keyword>
<dbReference type="OrthoDB" id="21204at2759"/>
<evidence type="ECO:0000256" key="3">
    <source>
        <dbReference type="ARBA" id="ARBA00022679"/>
    </source>
</evidence>
<comment type="catalytic activity">
    <reaction evidence="1">
        <text>S-ubiquitinyl-[E2 ubiquitin-conjugating enzyme]-L-cysteine + [acceptor protein]-L-lysine = [E2 ubiquitin-conjugating enzyme]-L-cysteine + N(6)-ubiquitinyl-[acceptor protein]-L-lysine.</text>
        <dbReference type="EC" id="2.3.2.27"/>
    </reaction>
</comment>
<keyword evidence="4" id="KW-0479">Metal-binding</keyword>
<reference evidence="13" key="2">
    <citation type="submission" date="2015-01" db="EMBL/GenBank/DDBJ databases">
        <title>Evolutionary Origins and Diversification of the Mycorrhizal Mutualists.</title>
        <authorList>
            <consortium name="DOE Joint Genome Institute"/>
            <consortium name="Mycorrhizal Genomics Consortium"/>
            <person name="Kohler A."/>
            <person name="Kuo A."/>
            <person name="Nagy L.G."/>
            <person name="Floudas D."/>
            <person name="Copeland A."/>
            <person name="Barry K.W."/>
            <person name="Cichocki N."/>
            <person name="Veneault-Fourrey C."/>
            <person name="LaButti K."/>
            <person name="Lindquist E.A."/>
            <person name="Lipzen A."/>
            <person name="Lundell T."/>
            <person name="Morin E."/>
            <person name="Murat C."/>
            <person name="Riley R."/>
            <person name="Ohm R."/>
            <person name="Sun H."/>
            <person name="Tunlid A."/>
            <person name="Henrissat B."/>
            <person name="Grigoriev I.V."/>
            <person name="Hibbett D.S."/>
            <person name="Martin F."/>
        </authorList>
    </citation>
    <scope>NUCLEOTIDE SEQUENCE [LARGE SCALE GENOMIC DNA]</scope>
    <source>
        <strain evidence="13">UH-Slu-Lm8-n1</strain>
    </source>
</reference>
<dbReference type="GO" id="GO:0000209">
    <property type="term" value="P:protein polyubiquitination"/>
    <property type="evidence" value="ECO:0007669"/>
    <property type="project" value="TreeGrafter"/>
</dbReference>
<dbReference type="InterPro" id="IPR001841">
    <property type="entry name" value="Znf_RING"/>
</dbReference>
<dbReference type="PANTHER" id="PTHR46077:SF1">
    <property type="entry name" value="TOP1 BINDING ARGININE_SERINE RICH PROTEIN, E3 UBIQUITIN LIGASE"/>
    <property type="match status" value="1"/>
</dbReference>
<dbReference type="HOGENOM" id="CLU_111862_0_0_1"/>
<evidence type="ECO:0000256" key="10">
    <source>
        <dbReference type="SAM" id="MobiDB-lite"/>
    </source>
</evidence>
<evidence type="ECO:0000256" key="6">
    <source>
        <dbReference type="ARBA" id="ARBA00022833"/>
    </source>
</evidence>
<organism evidence="12 13">
    <name type="scientific">Suillus luteus UH-Slu-Lm8-n1</name>
    <dbReference type="NCBI Taxonomy" id="930992"/>
    <lineage>
        <taxon>Eukaryota</taxon>
        <taxon>Fungi</taxon>
        <taxon>Dikarya</taxon>
        <taxon>Basidiomycota</taxon>
        <taxon>Agaricomycotina</taxon>
        <taxon>Agaricomycetes</taxon>
        <taxon>Agaricomycetidae</taxon>
        <taxon>Boletales</taxon>
        <taxon>Suillineae</taxon>
        <taxon>Suillaceae</taxon>
        <taxon>Suillus</taxon>
    </lineage>
</organism>
<evidence type="ECO:0000256" key="7">
    <source>
        <dbReference type="ARBA" id="ARBA00023015"/>
    </source>
</evidence>
<feature type="compositionally biased region" description="Polar residues" evidence="10">
    <location>
        <begin position="18"/>
        <end position="33"/>
    </location>
</feature>
<dbReference type="Proteomes" id="UP000054485">
    <property type="component" value="Unassembled WGS sequence"/>
</dbReference>
<dbReference type="STRING" id="930992.A0A0D0BEN7"/>
<dbReference type="EMBL" id="KN835258">
    <property type="protein sequence ID" value="KIK41778.1"/>
    <property type="molecule type" value="Genomic_DNA"/>
</dbReference>
<evidence type="ECO:0000256" key="4">
    <source>
        <dbReference type="ARBA" id="ARBA00022723"/>
    </source>
</evidence>
<protein>
    <recommendedName>
        <fullName evidence="2">RING-type E3 ubiquitin transferase</fullName>
        <ecNumber evidence="2">2.3.2.27</ecNumber>
    </recommendedName>
</protein>
<dbReference type="PANTHER" id="PTHR46077">
    <property type="entry name" value="E3 UBIQUITIN-PROTEIN LIGASE TOPORS"/>
    <property type="match status" value="1"/>
</dbReference>
<keyword evidence="8" id="KW-0804">Transcription</keyword>
<name>A0A0D0BEN7_9AGAM</name>
<dbReference type="GO" id="GO:0061630">
    <property type="term" value="F:ubiquitin protein ligase activity"/>
    <property type="evidence" value="ECO:0007669"/>
    <property type="project" value="UniProtKB-EC"/>
</dbReference>
<gene>
    <name evidence="12" type="ORF">CY34DRAFT_84816</name>
</gene>
<dbReference type="InParanoid" id="A0A0D0BEN7"/>
<dbReference type="InterPro" id="IPR017907">
    <property type="entry name" value="Znf_RING_CS"/>
</dbReference>
<reference evidence="12 13" key="1">
    <citation type="submission" date="2014-04" db="EMBL/GenBank/DDBJ databases">
        <authorList>
            <consortium name="DOE Joint Genome Institute"/>
            <person name="Kuo A."/>
            <person name="Ruytinx J."/>
            <person name="Rineau F."/>
            <person name="Colpaert J."/>
            <person name="Kohler A."/>
            <person name="Nagy L.G."/>
            <person name="Floudas D."/>
            <person name="Copeland A."/>
            <person name="Barry K.W."/>
            <person name="Cichocki N."/>
            <person name="Veneault-Fourrey C."/>
            <person name="LaButti K."/>
            <person name="Lindquist E.A."/>
            <person name="Lipzen A."/>
            <person name="Lundell T."/>
            <person name="Morin E."/>
            <person name="Murat C."/>
            <person name="Sun H."/>
            <person name="Tunlid A."/>
            <person name="Henrissat B."/>
            <person name="Grigoriev I.V."/>
            <person name="Hibbett D.S."/>
            <person name="Martin F."/>
            <person name="Nordberg H.P."/>
            <person name="Cantor M.N."/>
            <person name="Hua S.X."/>
        </authorList>
    </citation>
    <scope>NUCLEOTIDE SEQUENCE [LARGE SCALE GENOMIC DNA]</scope>
    <source>
        <strain evidence="12 13">UH-Slu-Lm8-n1</strain>
    </source>
</reference>
<evidence type="ECO:0000256" key="1">
    <source>
        <dbReference type="ARBA" id="ARBA00000900"/>
    </source>
</evidence>
<dbReference type="GO" id="GO:0006513">
    <property type="term" value="P:protein monoubiquitination"/>
    <property type="evidence" value="ECO:0007669"/>
    <property type="project" value="TreeGrafter"/>
</dbReference>
<evidence type="ECO:0000259" key="11">
    <source>
        <dbReference type="PROSITE" id="PS50089"/>
    </source>
</evidence>
<dbReference type="EC" id="2.3.2.27" evidence="2"/>
<evidence type="ECO:0000256" key="8">
    <source>
        <dbReference type="ARBA" id="ARBA00023163"/>
    </source>
</evidence>
<evidence type="ECO:0000313" key="13">
    <source>
        <dbReference type="Proteomes" id="UP000054485"/>
    </source>
</evidence>
<keyword evidence="6" id="KW-0862">Zinc</keyword>
<dbReference type="SUPFAM" id="SSF57850">
    <property type="entry name" value="RING/U-box"/>
    <property type="match status" value="1"/>
</dbReference>
<feature type="compositionally biased region" description="Low complexity" evidence="10">
    <location>
        <begin position="1"/>
        <end position="10"/>
    </location>
</feature>
<dbReference type="SMART" id="SM00184">
    <property type="entry name" value="RING"/>
    <property type="match status" value="1"/>
</dbReference>
<sequence>MSTSPTSSRPSSERIQLELSQTPPRLASDPSTLNDEDAGHDHCVICLQSLVDRTVIPTCSHEFCFECISIWAEQSQKCPLCSQLIGEYVIHHIRSQFDYQKHFLPPPRSSSPQLLPTGESRVPVARRARRNRIWGRRDRRDADELERAIARRRWVYQNHLYAKHVASNSFTRYRPYPSPAQFAASPNMISRATIFLRRELRVWPNLDVEVRAS</sequence>
<dbReference type="AlphaFoldDB" id="A0A0D0BEN7"/>
<keyword evidence="13" id="KW-1185">Reference proteome</keyword>
<evidence type="ECO:0000256" key="2">
    <source>
        <dbReference type="ARBA" id="ARBA00012483"/>
    </source>
</evidence>
<dbReference type="GO" id="GO:0008270">
    <property type="term" value="F:zinc ion binding"/>
    <property type="evidence" value="ECO:0007669"/>
    <property type="project" value="UniProtKB-KW"/>
</dbReference>